<gene>
    <name evidence="1" type="ORF">TPAB3V08_LOCUS12908</name>
</gene>
<sequence length="27" mass="3068">MKQTSAVTKQVQQVHRVQTSAVTRKVQ</sequence>
<dbReference type="EMBL" id="CAJPIN010048745">
    <property type="protein sequence ID" value="CAG2065965.1"/>
    <property type="molecule type" value="Genomic_DNA"/>
</dbReference>
<name>A0ABN7PIS0_TIMPD</name>
<evidence type="ECO:0000313" key="2">
    <source>
        <dbReference type="Proteomes" id="UP001153148"/>
    </source>
</evidence>
<accession>A0ABN7PIS0</accession>
<reference evidence="1" key="1">
    <citation type="submission" date="2021-03" db="EMBL/GenBank/DDBJ databases">
        <authorList>
            <person name="Tran Van P."/>
        </authorList>
    </citation>
    <scope>NUCLEOTIDE SEQUENCE</scope>
</reference>
<protein>
    <submittedName>
        <fullName evidence="1">Uncharacterized protein</fullName>
    </submittedName>
</protein>
<keyword evidence="2" id="KW-1185">Reference proteome</keyword>
<comment type="caution">
    <text evidence="1">The sequence shown here is derived from an EMBL/GenBank/DDBJ whole genome shotgun (WGS) entry which is preliminary data.</text>
</comment>
<proteinExistence type="predicted"/>
<dbReference type="Proteomes" id="UP001153148">
    <property type="component" value="Unassembled WGS sequence"/>
</dbReference>
<organism evidence="1 2">
    <name type="scientific">Timema podura</name>
    <name type="common">Walking stick</name>
    <dbReference type="NCBI Taxonomy" id="61482"/>
    <lineage>
        <taxon>Eukaryota</taxon>
        <taxon>Metazoa</taxon>
        <taxon>Ecdysozoa</taxon>
        <taxon>Arthropoda</taxon>
        <taxon>Hexapoda</taxon>
        <taxon>Insecta</taxon>
        <taxon>Pterygota</taxon>
        <taxon>Neoptera</taxon>
        <taxon>Polyneoptera</taxon>
        <taxon>Phasmatodea</taxon>
        <taxon>Timematodea</taxon>
        <taxon>Timematoidea</taxon>
        <taxon>Timematidae</taxon>
        <taxon>Timema</taxon>
    </lineage>
</organism>
<feature type="non-terminal residue" evidence="1">
    <location>
        <position position="27"/>
    </location>
</feature>
<evidence type="ECO:0000313" key="1">
    <source>
        <dbReference type="EMBL" id="CAG2065965.1"/>
    </source>
</evidence>